<evidence type="ECO:0008006" key="4">
    <source>
        <dbReference type="Google" id="ProtNLM"/>
    </source>
</evidence>
<evidence type="ECO:0000256" key="1">
    <source>
        <dbReference type="SAM" id="MobiDB-lite"/>
    </source>
</evidence>
<proteinExistence type="predicted"/>
<sequence length="226" mass="24754">MVTSDGLPESLTEYLKVWCADLLGRVDTGSRKHIIDAACMSYEGGPWPRRLMIQRHVEISQGILSTEAWLGLVTHDLAGGVPGAIHRLSTENRVAAVEQLSRMPGTPELVAGVNAASARGELSSQERVETLRRALAQPPAPAEIPLPGHLRPVPADYPESFEEWKRRDPPYELVLDSEPAPRIRPDEATIEPALREWPENRGGELHDAVLRKPGLSATSGRTNQSS</sequence>
<feature type="compositionally biased region" description="Basic and acidic residues" evidence="1">
    <location>
        <begin position="192"/>
        <end position="210"/>
    </location>
</feature>
<dbReference type="RefSeq" id="WP_305995502.1">
    <property type="nucleotide sequence ID" value="NZ_JAVALS010000002.1"/>
</dbReference>
<organism evidence="2 3">
    <name type="scientific">Arthrobacter horti</name>
    <dbReference type="NCBI Taxonomy" id="3068273"/>
    <lineage>
        <taxon>Bacteria</taxon>
        <taxon>Bacillati</taxon>
        <taxon>Actinomycetota</taxon>
        <taxon>Actinomycetes</taxon>
        <taxon>Micrococcales</taxon>
        <taxon>Micrococcaceae</taxon>
        <taxon>Arthrobacter</taxon>
    </lineage>
</organism>
<protein>
    <recommendedName>
        <fullName evidence="4">DUF222 domain-containing protein</fullName>
    </recommendedName>
</protein>
<feature type="region of interest" description="Disordered" evidence="1">
    <location>
        <begin position="192"/>
        <end position="226"/>
    </location>
</feature>
<dbReference type="EMBL" id="JAVALS010000002">
    <property type="protein sequence ID" value="MDP5226454.1"/>
    <property type="molecule type" value="Genomic_DNA"/>
</dbReference>
<evidence type="ECO:0000313" key="3">
    <source>
        <dbReference type="Proteomes" id="UP001232725"/>
    </source>
</evidence>
<gene>
    <name evidence="2" type="ORF">Q9R02_04720</name>
</gene>
<reference evidence="2 3" key="1">
    <citation type="submission" date="2023-08" db="EMBL/GenBank/DDBJ databases">
        <title>Arthrobacter horti sp. nov., isolated from forest soil.</title>
        <authorList>
            <person name="Park M."/>
        </authorList>
    </citation>
    <scope>NUCLEOTIDE SEQUENCE [LARGE SCALE GENOMIC DNA]</scope>
    <source>
        <strain evidence="2 3">YJM1</strain>
    </source>
</reference>
<keyword evidence="3" id="KW-1185">Reference proteome</keyword>
<comment type="caution">
    <text evidence="2">The sequence shown here is derived from an EMBL/GenBank/DDBJ whole genome shotgun (WGS) entry which is preliminary data.</text>
</comment>
<dbReference type="Proteomes" id="UP001232725">
    <property type="component" value="Unassembled WGS sequence"/>
</dbReference>
<accession>A0ABT9ILI0</accession>
<evidence type="ECO:0000313" key="2">
    <source>
        <dbReference type="EMBL" id="MDP5226454.1"/>
    </source>
</evidence>
<name>A0ABT9ILI0_9MICC</name>
<feature type="compositionally biased region" description="Polar residues" evidence="1">
    <location>
        <begin position="216"/>
        <end position="226"/>
    </location>
</feature>